<dbReference type="InterPro" id="IPR006531">
    <property type="entry name" value="Gp5/Vgr_OB"/>
</dbReference>
<sequence>MSPAASVGRYLGKYRGTVASNVDPMQQGRIQATVPDVLGATPSTWAMACVPFAGTQAGIWCVPAVGAGVWMEFEQGDPERPVWSGCFWGSAADAPAPALAVPPAVSHVVIQTTGQNVISVSDAPGPAGGIMLKATSGAMVLVNEVGITITNGSASIQLTGATVTVNNGALAVT</sequence>
<dbReference type="SUPFAM" id="SSF69255">
    <property type="entry name" value="gp5 N-terminal domain-like"/>
    <property type="match status" value="1"/>
</dbReference>
<evidence type="ECO:0000313" key="2">
    <source>
        <dbReference type="EMBL" id="NYD24670.1"/>
    </source>
</evidence>
<dbReference type="Proteomes" id="UP000521922">
    <property type="component" value="Unassembled WGS sequence"/>
</dbReference>
<keyword evidence="3" id="KW-1185">Reference proteome</keyword>
<protein>
    <submittedName>
        <fullName evidence="2">Uncharacterized protein involved in type VI secretion and phage assembly</fullName>
    </submittedName>
</protein>
<feature type="domain" description="Gp5/Type VI secretion system Vgr protein OB-fold" evidence="1">
    <location>
        <begin position="14"/>
        <end position="88"/>
    </location>
</feature>
<accession>A0A7Y9DPZ3</accession>
<dbReference type="InterPro" id="IPR037026">
    <property type="entry name" value="Vgr_OB-fold_dom_sf"/>
</dbReference>
<evidence type="ECO:0000259" key="1">
    <source>
        <dbReference type="Pfam" id="PF04717"/>
    </source>
</evidence>
<dbReference type="Pfam" id="PF04717">
    <property type="entry name" value="Phage_base_V"/>
    <property type="match status" value="1"/>
</dbReference>
<name>A0A7Y9DPZ3_9ACTN</name>
<proteinExistence type="predicted"/>
<dbReference type="Gene3D" id="2.40.50.230">
    <property type="entry name" value="Gp5 N-terminal domain"/>
    <property type="match status" value="1"/>
</dbReference>
<comment type="caution">
    <text evidence="2">The sequence shown here is derived from an EMBL/GenBank/DDBJ whole genome shotgun (WGS) entry which is preliminary data.</text>
</comment>
<organism evidence="2 3">
    <name type="scientific">Kineococcus aurantiacus</name>
    <dbReference type="NCBI Taxonomy" id="37633"/>
    <lineage>
        <taxon>Bacteria</taxon>
        <taxon>Bacillati</taxon>
        <taxon>Actinomycetota</taxon>
        <taxon>Actinomycetes</taxon>
        <taxon>Kineosporiales</taxon>
        <taxon>Kineosporiaceae</taxon>
        <taxon>Kineococcus</taxon>
    </lineage>
</organism>
<dbReference type="RefSeq" id="WP_179755215.1">
    <property type="nucleotide sequence ID" value="NZ_BAAAGN010000013.1"/>
</dbReference>
<dbReference type="AlphaFoldDB" id="A0A7Y9DPZ3"/>
<evidence type="ECO:0000313" key="3">
    <source>
        <dbReference type="Proteomes" id="UP000521922"/>
    </source>
</evidence>
<reference evidence="2 3" key="1">
    <citation type="submission" date="2020-07" db="EMBL/GenBank/DDBJ databases">
        <title>Sequencing the genomes of 1000 actinobacteria strains.</title>
        <authorList>
            <person name="Klenk H.-P."/>
        </authorList>
    </citation>
    <scope>NUCLEOTIDE SEQUENCE [LARGE SCALE GENOMIC DNA]</scope>
    <source>
        <strain evidence="2 3">DSM 7487</strain>
    </source>
</reference>
<gene>
    <name evidence="2" type="ORF">BJ968_004210</name>
</gene>
<dbReference type="EMBL" id="JACCBB010000001">
    <property type="protein sequence ID" value="NYD24670.1"/>
    <property type="molecule type" value="Genomic_DNA"/>
</dbReference>